<dbReference type="InterPro" id="IPR012296">
    <property type="entry name" value="Nuclease_put_TT1808"/>
</dbReference>
<feature type="domain" description="Putative restriction endonuclease" evidence="2">
    <location>
        <begin position="13"/>
        <end position="178"/>
    </location>
</feature>
<feature type="compositionally biased region" description="Low complexity" evidence="1">
    <location>
        <begin position="204"/>
        <end position="224"/>
    </location>
</feature>
<dbReference type="InterPro" id="IPR011335">
    <property type="entry name" value="Restrct_endonuc-II-like"/>
</dbReference>
<evidence type="ECO:0000313" key="4">
    <source>
        <dbReference type="Proteomes" id="UP000658514"/>
    </source>
</evidence>
<gene>
    <name evidence="3" type="ORF">H6G24_02820</name>
</gene>
<dbReference type="Gene3D" id="3.90.1570.10">
    <property type="entry name" value="tt1808, chain A"/>
    <property type="match status" value="1"/>
</dbReference>
<evidence type="ECO:0000259" key="2">
    <source>
        <dbReference type="Pfam" id="PF05685"/>
    </source>
</evidence>
<evidence type="ECO:0000313" key="3">
    <source>
        <dbReference type="EMBL" id="MBD2194429.1"/>
    </source>
</evidence>
<dbReference type="InterPro" id="IPR008538">
    <property type="entry name" value="Uma2"/>
</dbReference>
<keyword evidence="3" id="KW-0378">Hydrolase</keyword>
<dbReference type="PANTHER" id="PTHR33352">
    <property type="entry name" value="SLR1095 PROTEIN"/>
    <property type="match status" value="1"/>
</dbReference>
<dbReference type="PANTHER" id="PTHR33352:SF3">
    <property type="entry name" value="SLR1612 PROTEIN"/>
    <property type="match status" value="1"/>
</dbReference>
<organism evidence="3 4">
    <name type="scientific">Calothrix parietina FACHB-288</name>
    <dbReference type="NCBI Taxonomy" id="2692896"/>
    <lineage>
        <taxon>Bacteria</taxon>
        <taxon>Bacillati</taxon>
        <taxon>Cyanobacteriota</taxon>
        <taxon>Cyanophyceae</taxon>
        <taxon>Nostocales</taxon>
        <taxon>Calotrichaceae</taxon>
        <taxon>Calothrix</taxon>
    </lineage>
</organism>
<comment type="caution">
    <text evidence="3">The sequence shown here is derived from an EMBL/GenBank/DDBJ whole genome shotgun (WGS) entry which is preliminary data.</text>
</comment>
<protein>
    <submittedName>
        <fullName evidence="3">Uma2 family endonuclease</fullName>
    </submittedName>
</protein>
<feature type="region of interest" description="Disordered" evidence="1">
    <location>
        <begin position="200"/>
        <end position="224"/>
    </location>
</feature>
<evidence type="ECO:0000256" key="1">
    <source>
        <dbReference type="SAM" id="MobiDB-lite"/>
    </source>
</evidence>
<sequence length="243" mass="28664">MSSAQDLALISEDAPEDVIFPPGDLYSDEPPLETELHLRQILLLIQCLEWCWKERQDFYACGNMTVYYSPRQRKSEQFRGPDFFVVLNSDRKTRKSWVVWEEDGKYPNVIVEILSDKTASTDRGLKKEIYQDIWRTPDYFWFDPDSLEFKGFHLLDGRYQPLQANEAGLLWSQQLELYLGVHQSKLRFFTADGQLVPTPEEVAQQEQQQRQQAEQERQQAQQQLAEMEAMLARYKERFGELPE</sequence>
<reference evidence="3 4" key="1">
    <citation type="journal article" date="2020" name="ISME J.">
        <title>Comparative genomics reveals insights into cyanobacterial evolution and habitat adaptation.</title>
        <authorList>
            <person name="Chen M.Y."/>
            <person name="Teng W.K."/>
            <person name="Zhao L."/>
            <person name="Hu C.X."/>
            <person name="Zhou Y.K."/>
            <person name="Han B.P."/>
            <person name="Song L.R."/>
            <person name="Shu W.S."/>
        </authorList>
    </citation>
    <scope>NUCLEOTIDE SEQUENCE [LARGE SCALE GENOMIC DNA]</scope>
    <source>
        <strain evidence="3 4">FACHB-288</strain>
    </source>
</reference>
<proteinExistence type="predicted"/>
<dbReference type="CDD" id="cd06260">
    <property type="entry name" value="DUF820-like"/>
    <property type="match status" value="1"/>
</dbReference>
<keyword evidence="4" id="KW-1185">Reference proteome</keyword>
<keyword evidence="3" id="KW-0540">Nuclease</keyword>
<dbReference type="Proteomes" id="UP000658514">
    <property type="component" value="Unassembled WGS sequence"/>
</dbReference>
<dbReference type="RefSeq" id="WP_190538561.1">
    <property type="nucleotide sequence ID" value="NZ_CAWPNO010000062.1"/>
</dbReference>
<dbReference type="EMBL" id="JACJQH010000003">
    <property type="protein sequence ID" value="MBD2194429.1"/>
    <property type="molecule type" value="Genomic_DNA"/>
</dbReference>
<dbReference type="Pfam" id="PF05685">
    <property type="entry name" value="Uma2"/>
    <property type="match status" value="1"/>
</dbReference>
<accession>A0ABR8A3I9</accession>
<dbReference type="SUPFAM" id="SSF52980">
    <property type="entry name" value="Restriction endonuclease-like"/>
    <property type="match status" value="1"/>
</dbReference>
<dbReference type="GO" id="GO:0004519">
    <property type="term" value="F:endonuclease activity"/>
    <property type="evidence" value="ECO:0007669"/>
    <property type="project" value="UniProtKB-KW"/>
</dbReference>
<name>A0ABR8A3I9_9CYAN</name>
<keyword evidence="3" id="KW-0255">Endonuclease</keyword>